<protein>
    <submittedName>
        <fullName evidence="4">Ankyrin repeat domain-containing protein</fullName>
    </submittedName>
</protein>
<dbReference type="KEGG" id="bhc:JFL75_03305"/>
<dbReference type="InterPro" id="IPR036770">
    <property type="entry name" value="Ankyrin_rpt-contain_sf"/>
</dbReference>
<reference evidence="4" key="1">
    <citation type="submission" date="2021-01" db="EMBL/GenBank/DDBJ databases">
        <title>Description of Breznakiella homolactica.</title>
        <authorList>
            <person name="Song Y."/>
            <person name="Brune A."/>
        </authorList>
    </citation>
    <scope>NUCLEOTIDE SEQUENCE</scope>
    <source>
        <strain evidence="4">RmG30</strain>
    </source>
</reference>
<keyword evidence="5" id="KW-1185">Reference proteome</keyword>
<dbReference type="Pfam" id="PF12796">
    <property type="entry name" value="Ank_2"/>
    <property type="match status" value="1"/>
</dbReference>
<keyword evidence="1" id="KW-0677">Repeat</keyword>
<dbReference type="InterPro" id="IPR002110">
    <property type="entry name" value="Ankyrin_rpt"/>
</dbReference>
<feature type="repeat" description="ANK" evidence="3">
    <location>
        <begin position="188"/>
        <end position="213"/>
    </location>
</feature>
<gene>
    <name evidence="4" type="ORF">JFL75_03305</name>
</gene>
<dbReference type="PROSITE" id="PS50297">
    <property type="entry name" value="ANK_REP_REGION"/>
    <property type="match status" value="2"/>
</dbReference>
<dbReference type="EMBL" id="CP067089">
    <property type="protein sequence ID" value="QQO09954.1"/>
    <property type="molecule type" value="Genomic_DNA"/>
</dbReference>
<evidence type="ECO:0000313" key="4">
    <source>
        <dbReference type="EMBL" id="QQO09954.1"/>
    </source>
</evidence>
<dbReference type="SUPFAM" id="SSF48403">
    <property type="entry name" value="Ankyrin repeat"/>
    <property type="match status" value="1"/>
</dbReference>
<keyword evidence="2 3" id="KW-0040">ANK repeat</keyword>
<name>A0A7T7XP71_9SPIR</name>
<proteinExistence type="predicted"/>
<dbReference type="AlphaFoldDB" id="A0A7T7XP71"/>
<accession>A0A7T7XP71</accession>
<dbReference type="SMART" id="SM00248">
    <property type="entry name" value="ANK"/>
    <property type="match status" value="3"/>
</dbReference>
<dbReference type="PANTHER" id="PTHR24123:SF33">
    <property type="entry name" value="PROTEIN HOS4"/>
    <property type="match status" value="1"/>
</dbReference>
<feature type="repeat" description="ANK" evidence="3">
    <location>
        <begin position="155"/>
        <end position="187"/>
    </location>
</feature>
<evidence type="ECO:0000256" key="3">
    <source>
        <dbReference type="PROSITE-ProRule" id="PRU00023"/>
    </source>
</evidence>
<evidence type="ECO:0000313" key="5">
    <source>
        <dbReference type="Proteomes" id="UP000595917"/>
    </source>
</evidence>
<dbReference type="Proteomes" id="UP000595917">
    <property type="component" value="Chromosome"/>
</dbReference>
<dbReference type="PANTHER" id="PTHR24123">
    <property type="entry name" value="ANKYRIN REPEAT-CONTAINING"/>
    <property type="match status" value="1"/>
</dbReference>
<dbReference type="Gene3D" id="1.25.40.20">
    <property type="entry name" value="Ankyrin repeat-containing domain"/>
    <property type="match status" value="1"/>
</dbReference>
<organism evidence="4 5">
    <name type="scientific">Breznakiella homolactica</name>
    <dbReference type="NCBI Taxonomy" id="2798577"/>
    <lineage>
        <taxon>Bacteria</taxon>
        <taxon>Pseudomonadati</taxon>
        <taxon>Spirochaetota</taxon>
        <taxon>Spirochaetia</taxon>
        <taxon>Spirochaetales</taxon>
        <taxon>Breznakiellaceae</taxon>
        <taxon>Breznakiella</taxon>
    </lineage>
</organism>
<dbReference type="PROSITE" id="PS50088">
    <property type="entry name" value="ANK_REPEAT"/>
    <property type="match status" value="2"/>
</dbReference>
<evidence type="ECO:0000256" key="2">
    <source>
        <dbReference type="ARBA" id="ARBA00023043"/>
    </source>
</evidence>
<evidence type="ECO:0000256" key="1">
    <source>
        <dbReference type="ARBA" id="ARBA00022737"/>
    </source>
</evidence>
<sequence length="324" mass="35593">MAAKHRIGIAFLLVIIKVQIPPVSGNEFRWELIEAIAGNNPVKFEKTLENGALRYTDQRLAVNFVLSYSRGDNTLTFLRILKSRGIHGIPFDLYTAVNLNHSDEVIDFLLDDGILPNGEIALTAAAKRRFAYVRKFADMGIDINYSYSPDKDYYDGMTVLMYAAESGDMETVRVLVEHKADIHRRSKNGSTPLLLAEKHNHKEVYDYLIEQGAADTGPAETVIAVAAGETSDAQGISGLLYDGSKSITSGTYRLQGGTSEIKLEGSGSAGYVYYKNRQGSAGNGLYYTDENKLVLTMEGVVFSYTVEKTGVFSGNGEIWVRAGD</sequence>
<dbReference type="InterPro" id="IPR051165">
    <property type="entry name" value="Multifunctional_ANK_Repeat"/>
</dbReference>
<dbReference type="RefSeq" id="WP_215627258.1">
    <property type="nucleotide sequence ID" value="NZ_CP067089.2"/>
</dbReference>